<evidence type="ECO:0000313" key="3">
    <source>
        <dbReference type="Proteomes" id="UP000256373"/>
    </source>
</evidence>
<dbReference type="GO" id="GO:0016866">
    <property type="term" value="F:intramolecular transferase activity"/>
    <property type="evidence" value="ECO:0007669"/>
    <property type="project" value="InterPro"/>
</dbReference>
<organism evidence="2 3">
    <name type="scientific">Dyadobacter luteus</name>
    <dbReference type="NCBI Taxonomy" id="2259619"/>
    <lineage>
        <taxon>Bacteria</taxon>
        <taxon>Pseudomonadati</taxon>
        <taxon>Bacteroidota</taxon>
        <taxon>Cytophagia</taxon>
        <taxon>Cytophagales</taxon>
        <taxon>Spirosomataceae</taxon>
        <taxon>Dyadobacter</taxon>
    </lineage>
</organism>
<comment type="caution">
    <text evidence="2">The sequence shown here is derived from an EMBL/GenBank/DDBJ whole genome shotgun (WGS) entry which is preliminary data.</text>
</comment>
<dbReference type="AlphaFoldDB" id="A0A3D8Y8C6"/>
<keyword evidence="3" id="KW-1185">Reference proteome</keyword>
<feature type="domain" description="Methylmalonyl-CoA mutase alpha/beta chain catalytic" evidence="1">
    <location>
        <begin position="148"/>
        <end position="430"/>
    </location>
</feature>
<dbReference type="PANTHER" id="PTHR48101:SF1">
    <property type="entry name" value="METHYLMALONYL-COA MUTASE, LARGE SUBUNIT"/>
    <property type="match status" value="1"/>
</dbReference>
<proteinExistence type="predicted"/>
<dbReference type="PANTHER" id="PTHR48101">
    <property type="entry name" value="METHYLMALONYL-COA MUTASE, MITOCHONDRIAL-RELATED"/>
    <property type="match status" value="1"/>
</dbReference>
<dbReference type="SUPFAM" id="SSF51703">
    <property type="entry name" value="Cobalamin (vitamin B12)-dependent enzymes"/>
    <property type="match status" value="1"/>
</dbReference>
<dbReference type="InterPro" id="IPR016176">
    <property type="entry name" value="Cbl-dep_enz_cat"/>
</dbReference>
<gene>
    <name evidence="2" type="ORF">DSL64_17645</name>
</gene>
<evidence type="ECO:0000313" key="2">
    <source>
        <dbReference type="EMBL" id="REA59475.1"/>
    </source>
</evidence>
<protein>
    <recommendedName>
        <fullName evidence="1">Methylmalonyl-CoA mutase alpha/beta chain catalytic domain-containing protein</fullName>
    </recommendedName>
</protein>
<dbReference type="Proteomes" id="UP000256373">
    <property type="component" value="Unassembled WGS sequence"/>
</dbReference>
<name>A0A3D8Y8C6_9BACT</name>
<dbReference type="Pfam" id="PF01642">
    <property type="entry name" value="MM_CoA_mutase"/>
    <property type="match status" value="1"/>
</dbReference>
<dbReference type="InterPro" id="IPR006099">
    <property type="entry name" value="MeMalonylCoA_mutase_a/b_cat"/>
</dbReference>
<accession>A0A3D8Y8C6</accession>
<dbReference type="GO" id="GO:0031419">
    <property type="term" value="F:cobalamin binding"/>
    <property type="evidence" value="ECO:0007669"/>
    <property type="project" value="InterPro"/>
</dbReference>
<sequence>MMVMAENLFSEFHSSHRSDWEKQMVQEIKQPLSELRNCNPLYPHECLPYFSHEEYDQLRFAELRNSQRKDTGWLNMPAIEIKNIAGKTRKINEKLNAGAQAILLKTENNPVEEIENILINIDKKDVPVFISSEQDPEALFEAFQSAHLSLKGGIANDPLANWMRCAKGFDQNLSGLAQLCSSTNNIPGFYPIMIDGHVYHEAGVTPEQELAMVLASFVFYLDKLTDSGLSPLASNNIFFSLSIGTDYLSEIAKLRALRMLHSRILEAYHCQKSEIPHPFIHTETSRLYYSATTEHTNIIRATSEAMSAVTGGSNALTIHPFDYGNDFSERIAMNISSVIAYESGIGQIADPASGSYFLDNRSQMMAEMAWNLFLEIENQGGIIDSFKNGFVQNLANTSWSAKVNAMREVYVMVGVNRYNTFSKNNVEVTTKKKVADGLLTSRNLSSSWYSN</sequence>
<evidence type="ECO:0000259" key="1">
    <source>
        <dbReference type="Pfam" id="PF01642"/>
    </source>
</evidence>
<dbReference type="EMBL" id="QNUL01000015">
    <property type="protein sequence ID" value="REA59475.1"/>
    <property type="molecule type" value="Genomic_DNA"/>
</dbReference>
<dbReference type="Gene3D" id="3.20.20.240">
    <property type="entry name" value="Methylmalonyl-CoA mutase"/>
    <property type="match status" value="1"/>
</dbReference>
<reference evidence="2 3" key="1">
    <citation type="submission" date="2018-07" db="EMBL/GenBank/DDBJ databases">
        <title>Dyadobacter roseus sp. nov., isolated from rose rhizosphere soil.</title>
        <authorList>
            <person name="Chen L."/>
        </authorList>
    </citation>
    <scope>NUCLEOTIDE SEQUENCE [LARGE SCALE GENOMIC DNA]</scope>
    <source>
        <strain evidence="2 3">RS19</strain>
    </source>
</reference>